<gene>
    <name evidence="3" type="ORF">OS242_14605</name>
</gene>
<evidence type="ECO:0000313" key="4">
    <source>
        <dbReference type="Proteomes" id="UP001208017"/>
    </source>
</evidence>
<comment type="caution">
    <text evidence="3">The sequence shown here is derived from an EMBL/GenBank/DDBJ whole genome shotgun (WGS) entry which is preliminary data.</text>
</comment>
<evidence type="ECO:0000313" key="3">
    <source>
        <dbReference type="EMBL" id="MCX7571180.1"/>
    </source>
</evidence>
<evidence type="ECO:0000256" key="1">
    <source>
        <dbReference type="SAM" id="MobiDB-lite"/>
    </source>
</evidence>
<protein>
    <submittedName>
        <fullName evidence="3">Uncharacterized protein</fullName>
    </submittedName>
</protein>
<feature type="transmembrane region" description="Helical" evidence="2">
    <location>
        <begin position="123"/>
        <end position="142"/>
    </location>
</feature>
<reference evidence="3 4" key="1">
    <citation type="submission" date="2022-11" db="EMBL/GenBank/DDBJ databases">
        <title>Study of microbial diversity in lake waters.</title>
        <authorList>
            <person name="Zhang J."/>
        </authorList>
    </citation>
    <scope>NUCLEOTIDE SEQUENCE [LARGE SCALE GENOMIC DNA]</scope>
    <source>
        <strain evidence="3 4">DT12</strain>
    </source>
</reference>
<accession>A0ABT3X6F7</accession>
<proteinExistence type="predicted"/>
<organism evidence="3 4">
    <name type="scientific">Tumebacillus lacus</name>
    <dbReference type="NCBI Taxonomy" id="2995335"/>
    <lineage>
        <taxon>Bacteria</taxon>
        <taxon>Bacillati</taxon>
        <taxon>Bacillota</taxon>
        <taxon>Bacilli</taxon>
        <taxon>Bacillales</taxon>
        <taxon>Alicyclobacillaceae</taxon>
        <taxon>Tumebacillus</taxon>
    </lineage>
</organism>
<feature type="compositionally biased region" description="Polar residues" evidence="1">
    <location>
        <begin position="187"/>
        <end position="196"/>
    </location>
</feature>
<keyword evidence="2" id="KW-1133">Transmembrane helix</keyword>
<keyword evidence="2" id="KW-0472">Membrane</keyword>
<dbReference type="Gene3D" id="3.30.1490.480">
    <property type="entry name" value="Endolytic murein transglycosylase"/>
    <property type="match status" value="1"/>
</dbReference>
<keyword evidence="2" id="KW-0812">Transmembrane</keyword>
<evidence type="ECO:0000256" key="2">
    <source>
        <dbReference type="SAM" id="Phobius"/>
    </source>
</evidence>
<dbReference type="EMBL" id="JAPMLT010000009">
    <property type="protein sequence ID" value="MCX7571180.1"/>
    <property type="molecule type" value="Genomic_DNA"/>
</dbReference>
<keyword evidence="4" id="KW-1185">Reference proteome</keyword>
<dbReference type="RefSeq" id="WP_267152428.1">
    <property type="nucleotide sequence ID" value="NZ_JAPMLT010000009.1"/>
</dbReference>
<feature type="compositionally biased region" description="Basic and acidic residues" evidence="1">
    <location>
        <begin position="197"/>
        <end position="215"/>
    </location>
</feature>
<name>A0ABT3X6F7_9BACL</name>
<feature type="region of interest" description="Disordered" evidence="1">
    <location>
        <begin position="170"/>
        <end position="217"/>
    </location>
</feature>
<sequence length="281" mass="30532">MNQPQPFDLLRETVGKPLKKAMQDLGCPSLPNGLLTTEHRVFLDAKLDHLPSDLDALDRLVVKQAMNGKVIRVGHAPAGESLFTVRFPLQKAACVITFAYYLDQWSVHSIDAIQTRAFQLSRVLIGGAVGSAVSFVVAFLLFGTPGDDIVAQANKEGYVVLTKEQYEAKTGEPAPVQSGESKAKTAPGTSVPTHTDTAAKDKDGNDPKKDQKTDEPVSFTLQSGMTVNDLTSFLKQEGLIADQAAFNQKLTQEGIDTKIQPKTYNFKKGMTEQEVLNVLQG</sequence>
<dbReference type="Proteomes" id="UP001208017">
    <property type="component" value="Unassembled WGS sequence"/>
</dbReference>